<dbReference type="EMBL" id="JACIEK010000001">
    <property type="protein sequence ID" value="MBB3996830.1"/>
    <property type="molecule type" value="Genomic_DNA"/>
</dbReference>
<evidence type="ECO:0000313" key="2">
    <source>
        <dbReference type="Proteomes" id="UP000542776"/>
    </source>
</evidence>
<keyword evidence="2" id="KW-1185">Reference proteome</keyword>
<organism evidence="1 2">
    <name type="scientific">Aureimonas pseudogalii</name>
    <dbReference type="NCBI Taxonomy" id="1744844"/>
    <lineage>
        <taxon>Bacteria</taxon>
        <taxon>Pseudomonadati</taxon>
        <taxon>Pseudomonadota</taxon>
        <taxon>Alphaproteobacteria</taxon>
        <taxon>Hyphomicrobiales</taxon>
        <taxon>Aurantimonadaceae</taxon>
        <taxon>Aureimonas</taxon>
    </lineage>
</organism>
<sequence length="57" mass="6236">MAFKTPAETAAEATLAKAGWKRDKKTGLWKCFRDPRRGEIFSGTAVDLARSLKPPAS</sequence>
<dbReference type="AlphaFoldDB" id="A0A7W6H2N4"/>
<name>A0A7W6H2N4_9HYPH</name>
<reference evidence="1 2" key="1">
    <citation type="submission" date="2020-08" db="EMBL/GenBank/DDBJ databases">
        <title>Genomic Encyclopedia of Type Strains, Phase IV (KMG-IV): sequencing the most valuable type-strain genomes for metagenomic binning, comparative biology and taxonomic classification.</title>
        <authorList>
            <person name="Goeker M."/>
        </authorList>
    </citation>
    <scope>NUCLEOTIDE SEQUENCE [LARGE SCALE GENOMIC DNA]</scope>
    <source>
        <strain evidence="1 2">DSM 102238</strain>
    </source>
</reference>
<comment type="caution">
    <text evidence="1">The sequence shown here is derived from an EMBL/GenBank/DDBJ whole genome shotgun (WGS) entry which is preliminary data.</text>
</comment>
<protein>
    <submittedName>
        <fullName evidence="1">Uncharacterized protein</fullName>
    </submittedName>
</protein>
<gene>
    <name evidence="1" type="ORF">GGR04_000651</name>
</gene>
<dbReference type="Proteomes" id="UP000542776">
    <property type="component" value="Unassembled WGS sequence"/>
</dbReference>
<dbReference type="RefSeq" id="WP_183197785.1">
    <property type="nucleotide sequence ID" value="NZ_JACIEK010000001.1"/>
</dbReference>
<proteinExistence type="predicted"/>
<accession>A0A7W6H2N4</accession>
<evidence type="ECO:0000313" key="1">
    <source>
        <dbReference type="EMBL" id="MBB3996830.1"/>
    </source>
</evidence>